<evidence type="ECO:0008006" key="5">
    <source>
        <dbReference type="Google" id="ProtNLM"/>
    </source>
</evidence>
<dbReference type="AlphaFoldDB" id="A0A377Q7P7"/>
<dbReference type="EMBL" id="UGHR01000001">
    <property type="protein sequence ID" value="STQ89871.1"/>
    <property type="molecule type" value="Genomic_DNA"/>
</dbReference>
<organism evidence="1 3">
    <name type="scientific">Iodobacter fluviatilis</name>
    <dbReference type="NCBI Taxonomy" id="537"/>
    <lineage>
        <taxon>Bacteria</taxon>
        <taxon>Pseudomonadati</taxon>
        <taxon>Pseudomonadota</taxon>
        <taxon>Betaproteobacteria</taxon>
        <taxon>Neisseriales</taxon>
        <taxon>Chitinibacteraceae</taxon>
        <taxon>Iodobacter</taxon>
    </lineage>
</organism>
<evidence type="ECO:0000313" key="4">
    <source>
        <dbReference type="Proteomes" id="UP000295794"/>
    </source>
</evidence>
<dbReference type="OrthoDB" id="5880742at2"/>
<reference evidence="1 3" key="1">
    <citation type="submission" date="2018-06" db="EMBL/GenBank/DDBJ databases">
        <authorList>
            <consortium name="Pathogen Informatics"/>
            <person name="Doyle S."/>
        </authorList>
    </citation>
    <scope>NUCLEOTIDE SEQUENCE [LARGE SCALE GENOMIC DNA]</scope>
    <source>
        <strain evidence="1 3">NCTC11159</strain>
    </source>
</reference>
<dbReference type="EMBL" id="SMBT01000014">
    <property type="protein sequence ID" value="TCU82643.1"/>
    <property type="molecule type" value="Genomic_DNA"/>
</dbReference>
<accession>A0A377Q7P7</accession>
<protein>
    <recommendedName>
        <fullName evidence="5">Immunity protein 43 domain-containing protein</fullName>
    </recommendedName>
</protein>
<evidence type="ECO:0000313" key="3">
    <source>
        <dbReference type="Proteomes" id="UP000255108"/>
    </source>
</evidence>
<reference evidence="2 4" key="2">
    <citation type="submission" date="2019-03" db="EMBL/GenBank/DDBJ databases">
        <title>Genomic Encyclopedia of Type Strains, Phase IV (KMG-IV): sequencing the most valuable type-strain genomes for metagenomic binning, comparative biology and taxonomic classification.</title>
        <authorList>
            <person name="Goeker M."/>
        </authorList>
    </citation>
    <scope>NUCLEOTIDE SEQUENCE [LARGE SCALE GENOMIC DNA]</scope>
    <source>
        <strain evidence="2 4">DSM 3764</strain>
    </source>
</reference>
<keyword evidence="4" id="KW-1185">Reference proteome</keyword>
<evidence type="ECO:0000313" key="1">
    <source>
        <dbReference type="EMBL" id="STQ89871.1"/>
    </source>
</evidence>
<evidence type="ECO:0000313" key="2">
    <source>
        <dbReference type="EMBL" id="TCU82643.1"/>
    </source>
</evidence>
<name>A0A377Q7P7_9NEIS</name>
<dbReference type="Proteomes" id="UP000295794">
    <property type="component" value="Unassembled WGS sequence"/>
</dbReference>
<sequence>MSKYNDDYFFVKRDSSIENLPDLAPDKDTAFRLFRSSNAPEGDAPYVFRNGALDYQLGTGVKPSTILPNIFMGSIHFFIENKTFEKFMGLNLPGMVCHPCIYIDHNDEWHENYWHIYIQLEIDCWDREKSTFDLDSKEENIKGVSYDVTRFSLNTNILDKIPLADRRIFMIGGVQSGGILIHKSLKDFFSVRGIKFIPILDYWG</sequence>
<dbReference type="Proteomes" id="UP000255108">
    <property type="component" value="Unassembled WGS sequence"/>
</dbReference>
<proteinExistence type="predicted"/>
<gene>
    <name evidence="2" type="ORF">EV682_11415</name>
    <name evidence="1" type="ORF">NCTC11159_00922</name>
</gene>
<dbReference type="RefSeq" id="WP_115226271.1">
    <property type="nucleotide sequence ID" value="NZ_CAWOLO010000014.1"/>
</dbReference>